<comment type="caution">
    <text evidence="2">The sequence shown here is derived from an EMBL/GenBank/DDBJ whole genome shotgun (WGS) entry which is preliminary data.</text>
</comment>
<name>A0A645J0P6_9ZZZZ</name>
<evidence type="ECO:0000313" key="2">
    <source>
        <dbReference type="EMBL" id="MPN57265.1"/>
    </source>
</evidence>
<sequence>MFEDVHWNDDGFDAIETAVFGGYIGWEKSTDGLEYFYPDRPVTREELAKTVFLIGDFTPSANTDIADIGTCEEPRIVQTLVDQGIFTLEQGNFNPKRAVTNNEILTALQMVAD</sequence>
<protein>
    <recommendedName>
        <fullName evidence="1">SLH domain-containing protein</fullName>
    </recommendedName>
</protein>
<dbReference type="InterPro" id="IPR001119">
    <property type="entry name" value="SLH_dom"/>
</dbReference>
<accession>A0A645J0P6</accession>
<dbReference type="AlphaFoldDB" id="A0A645J0P6"/>
<dbReference type="EMBL" id="VSSQ01128601">
    <property type="protein sequence ID" value="MPN57265.1"/>
    <property type="molecule type" value="Genomic_DNA"/>
</dbReference>
<organism evidence="2">
    <name type="scientific">bioreactor metagenome</name>
    <dbReference type="NCBI Taxonomy" id="1076179"/>
    <lineage>
        <taxon>unclassified sequences</taxon>
        <taxon>metagenomes</taxon>
        <taxon>ecological metagenomes</taxon>
    </lineage>
</organism>
<gene>
    <name evidence="2" type="ORF">SDC9_204959</name>
</gene>
<feature type="domain" description="SLH" evidence="1">
    <location>
        <begin position="1"/>
        <end position="65"/>
    </location>
</feature>
<reference evidence="2" key="1">
    <citation type="submission" date="2019-08" db="EMBL/GenBank/DDBJ databases">
        <authorList>
            <person name="Kucharzyk K."/>
            <person name="Murdoch R.W."/>
            <person name="Higgins S."/>
            <person name="Loffler F."/>
        </authorList>
    </citation>
    <scope>NUCLEOTIDE SEQUENCE</scope>
</reference>
<proteinExistence type="predicted"/>
<dbReference type="PROSITE" id="PS51272">
    <property type="entry name" value="SLH"/>
    <property type="match status" value="1"/>
</dbReference>
<evidence type="ECO:0000259" key="1">
    <source>
        <dbReference type="PROSITE" id="PS51272"/>
    </source>
</evidence>